<protein>
    <submittedName>
        <fullName evidence="1">Uncharacterized protein</fullName>
    </submittedName>
</protein>
<dbReference type="Proteomes" id="UP000713964">
    <property type="component" value="Unassembled WGS sequence"/>
</dbReference>
<accession>A0A930PPB6</accession>
<organism evidence="1 2">
    <name type="scientific">Rothia mucilaginosa</name>
    <dbReference type="NCBI Taxonomy" id="43675"/>
    <lineage>
        <taxon>Bacteria</taxon>
        <taxon>Bacillati</taxon>
        <taxon>Actinomycetota</taxon>
        <taxon>Actinomycetes</taxon>
        <taxon>Micrococcales</taxon>
        <taxon>Micrococcaceae</taxon>
        <taxon>Rothia</taxon>
    </lineage>
</organism>
<evidence type="ECO:0000313" key="2">
    <source>
        <dbReference type="Proteomes" id="UP000713964"/>
    </source>
</evidence>
<reference evidence="1" key="1">
    <citation type="submission" date="2020-04" db="EMBL/GenBank/DDBJ databases">
        <title>Deep metagenomics examines the oral microbiome during advanced dental caries in children, revealing novel taxa and co-occurrences with host molecules.</title>
        <authorList>
            <person name="Baker J.L."/>
            <person name="Morton J.T."/>
            <person name="Dinis M."/>
            <person name="Alvarez R."/>
            <person name="Tran N.C."/>
            <person name="Knight R."/>
            <person name="Edlund A."/>
        </authorList>
    </citation>
    <scope>NUCLEOTIDE SEQUENCE</scope>
    <source>
        <strain evidence="1">JCVI_29_bin.11</strain>
    </source>
</reference>
<dbReference type="AlphaFoldDB" id="A0A930PPB6"/>
<sequence>MMYLRVYGEKKSPKADVVICDSVADVPSRGDGCFSIIPAYYGGLEAAPGFLVDLRASASSSVPVSLGDSGMSVKSLADLHAAALIEDLDAASDALRDALKALEESGAMVVPPHGRSAAQEAAVDSFQYRREDVEGYIANMLHDRYGILANVTLDPVSL</sequence>
<gene>
    <name evidence="1" type="ORF">HXO58_07000</name>
</gene>
<proteinExistence type="predicted"/>
<evidence type="ECO:0000313" key="1">
    <source>
        <dbReference type="EMBL" id="MBF1659565.1"/>
    </source>
</evidence>
<name>A0A930PPB6_9MICC</name>
<dbReference type="EMBL" id="JABZXL010000020">
    <property type="protein sequence ID" value="MBF1659565.1"/>
    <property type="molecule type" value="Genomic_DNA"/>
</dbReference>
<comment type="caution">
    <text evidence="1">The sequence shown here is derived from an EMBL/GenBank/DDBJ whole genome shotgun (WGS) entry which is preliminary data.</text>
</comment>